<protein>
    <recommendedName>
        <fullName evidence="7">Protein YAE1</fullName>
    </recommendedName>
    <alternativeName>
        <fullName evidence="6">Protein yae1</fullName>
    </alternativeName>
</protein>
<evidence type="ECO:0000256" key="10">
    <source>
        <dbReference type="SAM" id="MobiDB-lite"/>
    </source>
</evidence>
<dbReference type="GO" id="GO:0005634">
    <property type="term" value="C:nucleus"/>
    <property type="evidence" value="ECO:0007669"/>
    <property type="project" value="UniProtKB-SubCell"/>
</dbReference>
<evidence type="ECO:0000256" key="9">
    <source>
        <dbReference type="ARBA" id="ARBA00023242"/>
    </source>
</evidence>
<dbReference type="Pfam" id="PF09811">
    <property type="entry name" value="Yae1_N"/>
    <property type="match status" value="1"/>
</dbReference>
<dbReference type="EMBL" id="CP051141">
    <property type="protein sequence ID" value="QIW98797.1"/>
    <property type="molecule type" value="Genomic_DNA"/>
</dbReference>
<evidence type="ECO:0000313" key="12">
    <source>
        <dbReference type="EMBL" id="QIW98797.1"/>
    </source>
</evidence>
<evidence type="ECO:0000256" key="8">
    <source>
        <dbReference type="ARBA" id="ARBA00022490"/>
    </source>
</evidence>
<evidence type="ECO:0000256" key="6">
    <source>
        <dbReference type="ARBA" id="ARBA00017286"/>
    </source>
</evidence>
<evidence type="ECO:0000256" key="4">
    <source>
        <dbReference type="ARBA" id="ARBA00007096"/>
    </source>
</evidence>
<dbReference type="OrthoDB" id="20086at2759"/>
<keyword evidence="13" id="KW-1185">Reference proteome</keyword>
<dbReference type="GO" id="GO:0005737">
    <property type="term" value="C:cytoplasm"/>
    <property type="evidence" value="ECO:0007669"/>
    <property type="project" value="UniProtKB-SubCell"/>
</dbReference>
<evidence type="ECO:0000259" key="11">
    <source>
        <dbReference type="Pfam" id="PF09811"/>
    </source>
</evidence>
<comment type="subcellular location">
    <subcellularLocation>
        <location evidence="3">Cytoplasm</location>
    </subcellularLocation>
    <subcellularLocation>
        <location evidence="2">Nucleus</location>
    </subcellularLocation>
</comment>
<feature type="region of interest" description="Disordered" evidence="10">
    <location>
        <begin position="1"/>
        <end position="65"/>
    </location>
</feature>
<proteinExistence type="inferred from homology"/>
<dbReference type="InterPro" id="IPR038881">
    <property type="entry name" value="Yae1-like"/>
</dbReference>
<dbReference type="PANTHER" id="PTHR18829:SF0">
    <property type="entry name" value="PROTEIN YAE1 HOMOLOG"/>
    <property type="match status" value="1"/>
</dbReference>
<reference evidence="12 13" key="1">
    <citation type="journal article" date="2016" name="Sci. Rep.">
        <title>Peltaster fructicola genome reveals evolution from an invasive phytopathogen to an ectophytic parasite.</title>
        <authorList>
            <person name="Xu C."/>
            <person name="Chen H."/>
            <person name="Gleason M.L."/>
            <person name="Xu J.R."/>
            <person name="Liu H."/>
            <person name="Zhang R."/>
            <person name="Sun G."/>
        </authorList>
    </citation>
    <scope>NUCLEOTIDE SEQUENCE [LARGE SCALE GENOMIC DNA]</scope>
    <source>
        <strain evidence="12 13">LNHT1506</strain>
    </source>
</reference>
<dbReference type="AlphaFoldDB" id="A0A6H0XW23"/>
<keyword evidence="8" id="KW-0963">Cytoplasm</keyword>
<accession>A0A6H0XW23</accession>
<evidence type="ECO:0000256" key="1">
    <source>
        <dbReference type="ARBA" id="ARBA00003836"/>
    </source>
</evidence>
<comment type="similarity">
    <text evidence="4">Belongs to the YAE1 family.</text>
</comment>
<evidence type="ECO:0000313" key="13">
    <source>
        <dbReference type="Proteomes" id="UP000503462"/>
    </source>
</evidence>
<feature type="domain" description="Essential protein Yae1 N-terminal" evidence="11">
    <location>
        <begin position="74"/>
        <end position="112"/>
    </location>
</feature>
<evidence type="ECO:0000256" key="5">
    <source>
        <dbReference type="ARBA" id="ARBA00011427"/>
    </source>
</evidence>
<evidence type="ECO:0000256" key="2">
    <source>
        <dbReference type="ARBA" id="ARBA00004123"/>
    </source>
</evidence>
<name>A0A6H0XW23_9PEZI</name>
<dbReference type="PANTHER" id="PTHR18829">
    <property type="entry name" value="PROTEIN YAE1 HOMOLOG"/>
    <property type="match status" value="1"/>
</dbReference>
<sequence>MFTTSDRTADGDAVVIGSPGFDNDSQQTYHDPLDDVFGSAPPSPQTQHAEAGVSRSTTEPSDVPRLRSIHVTNGYREGIAVGKESSIQAGFDEGYALGAEYGHLAGRILGVLDGLLSITDDKEFQKLYELAMTELAVANLFSTDYFGEDSIWSYDVPEQDESTFRAIAAAHPLLQKWRKITTETATKPVLRSVWYRHYELSDNRHARSGNCCSFSACGRMKLQNITTPNTTHRMLTM</sequence>
<gene>
    <name evidence="12" type="ORF">AMS68_004315</name>
</gene>
<comment type="function">
    <text evidence="1">The complex LTO1:YAE1 may function as a target specific adapter that probably recruits apo-RPLI1 to the cytosolic iron-sulfur protein assembly (CIA) complex machinery. May be required for biogenesis of the large ribosomal subunit and initiation of translation.</text>
</comment>
<keyword evidence="9" id="KW-0539">Nucleus</keyword>
<evidence type="ECO:0000256" key="3">
    <source>
        <dbReference type="ARBA" id="ARBA00004496"/>
    </source>
</evidence>
<dbReference type="Proteomes" id="UP000503462">
    <property type="component" value="Chromosome 3"/>
</dbReference>
<dbReference type="InterPro" id="IPR019191">
    <property type="entry name" value="Essential_protein_Yae1_N"/>
</dbReference>
<comment type="subunit">
    <text evidence="5">May form a complex with LTO1.</text>
</comment>
<organism evidence="12 13">
    <name type="scientific">Peltaster fructicola</name>
    <dbReference type="NCBI Taxonomy" id="286661"/>
    <lineage>
        <taxon>Eukaryota</taxon>
        <taxon>Fungi</taxon>
        <taxon>Dikarya</taxon>
        <taxon>Ascomycota</taxon>
        <taxon>Pezizomycotina</taxon>
        <taxon>Dothideomycetes</taxon>
        <taxon>Dothideomycetes incertae sedis</taxon>
        <taxon>Peltaster</taxon>
    </lineage>
</organism>
<evidence type="ECO:0000256" key="7">
    <source>
        <dbReference type="ARBA" id="ARBA00018400"/>
    </source>
</evidence>